<dbReference type="GO" id="GO:0015627">
    <property type="term" value="C:type II protein secretion system complex"/>
    <property type="evidence" value="ECO:0007669"/>
    <property type="project" value="InterPro"/>
</dbReference>
<feature type="transmembrane region" description="Helical" evidence="11">
    <location>
        <begin position="6"/>
        <end position="30"/>
    </location>
</feature>
<protein>
    <recommendedName>
        <fullName evidence="2">Type II secretion system protein H</fullName>
    </recommendedName>
    <alternativeName>
        <fullName evidence="10">General secretion pathway protein H</fullName>
    </alternativeName>
</protein>
<evidence type="ECO:0000256" key="7">
    <source>
        <dbReference type="ARBA" id="ARBA00022989"/>
    </source>
</evidence>
<dbReference type="RefSeq" id="WP_170165031.1">
    <property type="nucleotide sequence ID" value="NZ_RJVI01000001.1"/>
</dbReference>
<evidence type="ECO:0000256" key="3">
    <source>
        <dbReference type="ARBA" id="ARBA00022475"/>
    </source>
</evidence>
<evidence type="ECO:0000256" key="8">
    <source>
        <dbReference type="ARBA" id="ARBA00023136"/>
    </source>
</evidence>
<evidence type="ECO:0000313" key="14">
    <source>
        <dbReference type="Proteomes" id="UP000276634"/>
    </source>
</evidence>
<dbReference type="InterPro" id="IPR012902">
    <property type="entry name" value="N_methyl_site"/>
</dbReference>
<dbReference type="Gene3D" id="3.55.40.10">
    <property type="entry name" value="minor pseudopilin epsh domain"/>
    <property type="match status" value="1"/>
</dbReference>
<evidence type="ECO:0000256" key="6">
    <source>
        <dbReference type="ARBA" id="ARBA00022692"/>
    </source>
</evidence>
<keyword evidence="14" id="KW-1185">Reference proteome</keyword>
<reference evidence="13 14" key="1">
    <citation type="submission" date="2018-11" db="EMBL/GenBank/DDBJ databases">
        <title>Genomic Encyclopedia of Type Strains, Phase IV (KMG-IV): sequencing the most valuable type-strain genomes for metagenomic binning, comparative biology and taxonomic classification.</title>
        <authorList>
            <person name="Goeker M."/>
        </authorList>
    </citation>
    <scope>NUCLEOTIDE SEQUENCE [LARGE SCALE GENOMIC DNA]</scope>
    <source>
        <strain evidence="13 14">DSM 100275</strain>
    </source>
</reference>
<keyword evidence="4" id="KW-0488">Methylation</keyword>
<dbReference type="InterPro" id="IPR045584">
    <property type="entry name" value="Pilin-like"/>
</dbReference>
<keyword evidence="5" id="KW-0997">Cell inner membrane</keyword>
<feature type="domain" description="General secretion pathway GspH" evidence="12">
    <location>
        <begin position="41"/>
        <end position="164"/>
    </location>
</feature>
<dbReference type="SUPFAM" id="SSF54523">
    <property type="entry name" value="Pili subunits"/>
    <property type="match status" value="1"/>
</dbReference>
<dbReference type="InterPro" id="IPR022346">
    <property type="entry name" value="T2SS_GspH"/>
</dbReference>
<comment type="subcellular location">
    <subcellularLocation>
        <location evidence="1">Cell inner membrane</location>
        <topology evidence="1">Single-pass membrane protein</topology>
    </subcellularLocation>
</comment>
<evidence type="ECO:0000313" key="13">
    <source>
        <dbReference type="EMBL" id="ROR34989.1"/>
    </source>
</evidence>
<keyword evidence="7 11" id="KW-1133">Transmembrane helix</keyword>
<evidence type="ECO:0000256" key="9">
    <source>
        <dbReference type="ARBA" id="ARBA00025772"/>
    </source>
</evidence>
<comment type="caution">
    <text evidence="13">The sequence shown here is derived from an EMBL/GenBank/DDBJ whole genome shotgun (WGS) entry which is preliminary data.</text>
</comment>
<dbReference type="PROSITE" id="PS00409">
    <property type="entry name" value="PROKAR_NTER_METHYL"/>
    <property type="match status" value="1"/>
</dbReference>
<dbReference type="GO" id="GO:0015628">
    <property type="term" value="P:protein secretion by the type II secretion system"/>
    <property type="evidence" value="ECO:0007669"/>
    <property type="project" value="InterPro"/>
</dbReference>
<gene>
    <name evidence="13" type="ORF">EDC57_0906</name>
</gene>
<evidence type="ECO:0000256" key="2">
    <source>
        <dbReference type="ARBA" id="ARBA00021549"/>
    </source>
</evidence>
<dbReference type="Pfam" id="PF12019">
    <property type="entry name" value="GspH"/>
    <property type="match status" value="1"/>
</dbReference>
<proteinExistence type="inferred from homology"/>
<dbReference type="GO" id="GO:0005886">
    <property type="term" value="C:plasma membrane"/>
    <property type="evidence" value="ECO:0007669"/>
    <property type="project" value="UniProtKB-SubCell"/>
</dbReference>
<dbReference type="Pfam" id="PF07963">
    <property type="entry name" value="N_methyl"/>
    <property type="match status" value="1"/>
</dbReference>
<dbReference type="NCBIfam" id="TIGR02532">
    <property type="entry name" value="IV_pilin_GFxxxE"/>
    <property type="match status" value="1"/>
</dbReference>
<evidence type="ECO:0000256" key="1">
    <source>
        <dbReference type="ARBA" id="ARBA00004377"/>
    </source>
</evidence>
<name>A0A3N1Y845_9GAMM</name>
<keyword evidence="3" id="KW-1003">Cell membrane</keyword>
<comment type="similarity">
    <text evidence="9">Belongs to the GSP H family.</text>
</comment>
<dbReference type="Proteomes" id="UP000276634">
    <property type="component" value="Unassembled WGS sequence"/>
</dbReference>
<evidence type="ECO:0000259" key="12">
    <source>
        <dbReference type="Pfam" id="PF12019"/>
    </source>
</evidence>
<sequence length="181" mass="18165">MRGEGFTLIELLVTLAVAAVLLTVGVPSVVDWVRDGRMTSQVNELVAALHLARGEAVKRRTRVVVCASADGASCGGSGVGWEDGWIVFVDTNGDGAKDSGEALLGQAAALSGGNSVKAAIGSVSYRSDGTPAPLGAGTVNGVTFTFCDSRGAGDARAVVLRPTGAVSTGKRDADGNALSCT</sequence>
<keyword evidence="8 11" id="KW-0472">Membrane</keyword>
<dbReference type="AlphaFoldDB" id="A0A3N1Y845"/>
<organism evidence="13 14">
    <name type="scientific">Inmirania thermothiophila</name>
    <dbReference type="NCBI Taxonomy" id="1750597"/>
    <lineage>
        <taxon>Bacteria</taxon>
        <taxon>Pseudomonadati</taxon>
        <taxon>Pseudomonadota</taxon>
        <taxon>Gammaproteobacteria</taxon>
        <taxon>Chromatiales</taxon>
        <taxon>Ectothiorhodospiraceae</taxon>
        <taxon>Inmirania</taxon>
    </lineage>
</organism>
<dbReference type="EMBL" id="RJVI01000001">
    <property type="protein sequence ID" value="ROR34989.1"/>
    <property type="molecule type" value="Genomic_DNA"/>
</dbReference>
<evidence type="ECO:0000256" key="5">
    <source>
        <dbReference type="ARBA" id="ARBA00022519"/>
    </source>
</evidence>
<keyword evidence="6 11" id="KW-0812">Transmembrane</keyword>
<evidence type="ECO:0000256" key="11">
    <source>
        <dbReference type="SAM" id="Phobius"/>
    </source>
</evidence>
<accession>A0A3N1Y845</accession>
<evidence type="ECO:0000256" key="10">
    <source>
        <dbReference type="ARBA" id="ARBA00030775"/>
    </source>
</evidence>
<evidence type="ECO:0000256" key="4">
    <source>
        <dbReference type="ARBA" id="ARBA00022481"/>
    </source>
</evidence>